<keyword evidence="4" id="KW-1185">Reference proteome</keyword>
<evidence type="ECO:0000256" key="2">
    <source>
        <dbReference type="ARBA" id="ARBA00023125"/>
    </source>
</evidence>
<dbReference type="SUPFAM" id="SSF116734">
    <property type="entry name" value="DNA methylase specificity domain"/>
    <property type="match status" value="2"/>
</dbReference>
<keyword evidence="2" id="KW-0238">DNA-binding</keyword>
<dbReference type="GO" id="GO:0004519">
    <property type="term" value="F:endonuclease activity"/>
    <property type="evidence" value="ECO:0007669"/>
    <property type="project" value="UniProtKB-KW"/>
</dbReference>
<dbReference type="PANTHER" id="PTHR30408:SF13">
    <property type="entry name" value="TYPE I RESTRICTION ENZYME HINDI SPECIFICITY SUBUNIT"/>
    <property type="match status" value="1"/>
</dbReference>
<keyword evidence="3" id="KW-0255">Endonuclease</keyword>
<dbReference type="PANTHER" id="PTHR30408">
    <property type="entry name" value="TYPE-1 RESTRICTION ENZYME ECOKI SPECIFICITY PROTEIN"/>
    <property type="match status" value="1"/>
</dbReference>
<proteinExistence type="predicted"/>
<gene>
    <name evidence="3" type="ORF">ACFO6X_09770</name>
</gene>
<accession>A0ABV9QEU7</accession>
<evidence type="ECO:0000313" key="4">
    <source>
        <dbReference type="Proteomes" id="UP001596001"/>
    </source>
</evidence>
<dbReference type="CDD" id="cd17260">
    <property type="entry name" value="RMtype1_S_EcoEI-TRD1-CR1_like"/>
    <property type="match status" value="2"/>
</dbReference>
<evidence type="ECO:0000313" key="3">
    <source>
        <dbReference type="EMBL" id="MFC4789264.1"/>
    </source>
</evidence>
<organism evidence="3 4">
    <name type="scientific">Giesbergeria sinuosa</name>
    <dbReference type="NCBI Taxonomy" id="80883"/>
    <lineage>
        <taxon>Bacteria</taxon>
        <taxon>Pseudomonadati</taxon>
        <taxon>Pseudomonadota</taxon>
        <taxon>Betaproteobacteria</taxon>
        <taxon>Burkholderiales</taxon>
        <taxon>Comamonadaceae</taxon>
        <taxon>Giesbergeria</taxon>
    </lineage>
</organism>
<reference evidence="4" key="1">
    <citation type="journal article" date="2019" name="Int. J. Syst. Evol. Microbiol.">
        <title>The Global Catalogue of Microorganisms (GCM) 10K type strain sequencing project: providing services to taxonomists for standard genome sequencing and annotation.</title>
        <authorList>
            <consortium name="The Broad Institute Genomics Platform"/>
            <consortium name="The Broad Institute Genome Sequencing Center for Infectious Disease"/>
            <person name="Wu L."/>
            <person name="Ma J."/>
        </authorList>
    </citation>
    <scope>NUCLEOTIDE SEQUENCE [LARGE SCALE GENOMIC DNA]</scope>
    <source>
        <strain evidence="4">CCUG 49452</strain>
    </source>
</reference>
<dbReference type="EMBL" id="JBHSHJ010000006">
    <property type="protein sequence ID" value="MFC4789264.1"/>
    <property type="molecule type" value="Genomic_DNA"/>
</dbReference>
<comment type="caution">
    <text evidence="3">The sequence shown here is derived from an EMBL/GenBank/DDBJ whole genome shotgun (WGS) entry which is preliminary data.</text>
</comment>
<evidence type="ECO:0000256" key="1">
    <source>
        <dbReference type="ARBA" id="ARBA00022747"/>
    </source>
</evidence>
<sequence>MKLSDLVDFNPKRPLGKGAITSFIEMADLAEGERDVSAIGNRIFNGGGSKFKNGDTLFARITPCLENGKTAKVSGLPSNAVGHGSTEFIVMAAKDPSVDEDFVYYVARHPEFRAYAKGRMEGTSGRQRVSWQAIANYEIPDFSSIERKRIGSVLSSIDNCVTTNRRSNETLEEMARTLFKAWFVDFAPVRAKMDGRWQRGQSLPGLPAHLYDIFPDRLVESELGEIPEGWESVPASRLISFNPTESLRKGMEAPYIEMASLSTSGCWPKPPVARPFGSGMRFRNGDTLLARITPCLENGKTAFVQCLPEKSVGWGSTEYIVMRTKPPLPSEFGYLLARDDAFREQAIRSMTGTSGRQRVQADSVAAFKLASPSSDEVWNSFSRTVAPQFRSIKANAEAIGSLAQLRDTLLPKLISGELRVPDAERIVGVAV</sequence>
<dbReference type="InterPro" id="IPR044946">
    <property type="entry name" value="Restrct_endonuc_typeI_TRD_sf"/>
</dbReference>
<keyword evidence="3" id="KW-0378">Hydrolase</keyword>
<keyword evidence="1" id="KW-0680">Restriction system</keyword>
<dbReference type="Gene3D" id="3.90.220.20">
    <property type="entry name" value="DNA methylase specificity domains"/>
    <property type="match status" value="2"/>
</dbReference>
<dbReference type="InterPro" id="IPR052021">
    <property type="entry name" value="Type-I_RS_S_subunit"/>
</dbReference>
<keyword evidence="3" id="KW-0540">Nuclease</keyword>
<dbReference type="Proteomes" id="UP001596001">
    <property type="component" value="Unassembled WGS sequence"/>
</dbReference>
<dbReference type="RefSeq" id="WP_382432473.1">
    <property type="nucleotide sequence ID" value="NZ_JBHSHJ010000006.1"/>
</dbReference>
<protein>
    <submittedName>
        <fullName evidence="3">Restriction endonuclease subunit S</fullName>
    </submittedName>
</protein>
<name>A0ABV9QEU7_9BURK</name>